<dbReference type="STRING" id="662367.SAMN05216167_1397"/>
<dbReference type="Proteomes" id="UP000198598">
    <property type="component" value="Unassembled WGS sequence"/>
</dbReference>
<protein>
    <submittedName>
        <fullName evidence="1">Uncharacterized protein</fullName>
    </submittedName>
</protein>
<dbReference type="AlphaFoldDB" id="A0A1I2HAF7"/>
<organism evidence="1 2">
    <name type="scientific">Spirosoma endophyticum</name>
    <dbReference type="NCBI Taxonomy" id="662367"/>
    <lineage>
        <taxon>Bacteria</taxon>
        <taxon>Pseudomonadati</taxon>
        <taxon>Bacteroidota</taxon>
        <taxon>Cytophagia</taxon>
        <taxon>Cytophagales</taxon>
        <taxon>Cytophagaceae</taxon>
        <taxon>Spirosoma</taxon>
    </lineage>
</organism>
<reference evidence="1 2" key="1">
    <citation type="submission" date="2016-10" db="EMBL/GenBank/DDBJ databases">
        <authorList>
            <person name="de Groot N.N."/>
        </authorList>
    </citation>
    <scope>NUCLEOTIDE SEQUENCE [LARGE SCALE GENOMIC DNA]</scope>
    <source>
        <strain evidence="1 2">DSM 26130</strain>
    </source>
</reference>
<proteinExistence type="predicted"/>
<accession>A0A1I2HAF7</accession>
<keyword evidence="2" id="KW-1185">Reference proteome</keyword>
<sequence length="82" mass="9064">MKTLDPISKRILVVALSISLVLLSLSAFLLTISRVTAKPTEGVYENIIGLGVDEESAYYADLGQLKIYKIPKSKAQPVTRWK</sequence>
<dbReference type="RefSeq" id="WP_093834786.1">
    <property type="nucleotide sequence ID" value="NZ_FOLQ01000039.1"/>
</dbReference>
<name>A0A1I2HAF7_9BACT</name>
<evidence type="ECO:0000313" key="2">
    <source>
        <dbReference type="Proteomes" id="UP000198598"/>
    </source>
</evidence>
<gene>
    <name evidence="1" type="ORF">SAMN05216167_1397</name>
</gene>
<dbReference type="EMBL" id="FOLQ01000039">
    <property type="protein sequence ID" value="SFF25736.1"/>
    <property type="molecule type" value="Genomic_DNA"/>
</dbReference>
<evidence type="ECO:0000313" key="1">
    <source>
        <dbReference type="EMBL" id="SFF25736.1"/>
    </source>
</evidence>